<organism evidence="1">
    <name type="scientific">Salix viminalis</name>
    <name type="common">Common osier</name>
    <name type="synonym">Basket willow</name>
    <dbReference type="NCBI Taxonomy" id="40686"/>
    <lineage>
        <taxon>Eukaryota</taxon>
        <taxon>Viridiplantae</taxon>
        <taxon>Streptophyta</taxon>
        <taxon>Embryophyta</taxon>
        <taxon>Tracheophyta</taxon>
        <taxon>Spermatophyta</taxon>
        <taxon>Magnoliopsida</taxon>
        <taxon>eudicotyledons</taxon>
        <taxon>Gunneridae</taxon>
        <taxon>Pentapetalae</taxon>
        <taxon>rosids</taxon>
        <taxon>fabids</taxon>
        <taxon>Malpighiales</taxon>
        <taxon>Salicaceae</taxon>
        <taxon>Saliceae</taxon>
        <taxon>Salix</taxon>
    </lineage>
</organism>
<protein>
    <submittedName>
        <fullName evidence="1">Uncharacterized protein</fullName>
    </submittedName>
</protein>
<reference evidence="1" key="1">
    <citation type="submission" date="2019-03" db="EMBL/GenBank/DDBJ databases">
        <authorList>
            <person name="Mank J."/>
            <person name="Almeida P."/>
        </authorList>
    </citation>
    <scope>NUCLEOTIDE SEQUENCE</scope>
    <source>
        <strain evidence="1">78183</strain>
    </source>
</reference>
<proteinExistence type="predicted"/>
<name>A0A6N2L5B5_SALVM</name>
<gene>
    <name evidence="1" type="ORF">SVIM_LOCUS175319</name>
</gene>
<accession>A0A6N2L5B5</accession>
<evidence type="ECO:0000313" key="1">
    <source>
        <dbReference type="EMBL" id="VFU35352.1"/>
    </source>
</evidence>
<dbReference type="EMBL" id="CAADRP010001112">
    <property type="protein sequence ID" value="VFU35352.1"/>
    <property type="molecule type" value="Genomic_DNA"/>
</dbReference>
<dbReference type="AlphaFoldDB" id="A0A6N2L5B5"/>
<sequence length="168" mass="19275">MDPIKLFGMTNRCREACETCCRSARQRDTPFPLANSQNDNLSYTLLSAERSVDITGYLGPRAEMVAIRPVKSSAWESACIRYSPASKITRGAMVVREVNRFEEENFEERQAMVLCFDGRERTLVVVRLHGQATNQGMPSHLSHMWAFNLVVFFLHRFDDVQYIRCESS</sequence>